<accession>A0ABV6YN36</accession>
<name>A0ABV6YN36_UNCEI</name>
<reference evidence="2 3" key="1">
    <citation type="submission" date="2024-09" db="EMBL/GenBank/DDBJ databases">
        <authorList>
            <person name="D'Angelo T."/>
        </authorList>
    </citation>
    <scope>NUCLEOTIDE SEQUENCE [LARGE SCALE GENOMIC DNA]</scope>
    <source>
        <strain evidence="2">SAG AM-311-F02</strain>
    </source>
</reference>
<dbReference type="Proteomes" id="UP001594288">
    <property type="component" value="Unassembled WGS sequence"/>
</dbReference>
<comment type="caution">
    <text evidence="2">The sequence shown here is derived from an EMBL/GenBank/DDBJ whole genome shotgun (WGS) entry which is preliminary data.</text>
</comment>
<gene>
    <name evidence="2" type="ORF">ACFL2Z_01055</name>
</gene>
<dbReference type="EMBL" id="JBHPEI010000009">
    <property type="protein sequence ID" value="MFC1799487.1"/>
    <property type="molecule type" value="Genomic_DNA"/>
</dbReference>
<keyword evidence="1" id="KW-0472">Membrane</keyword>
<sequence>MTFPSDEYRRRKDPDMVESDLKALGDQSNQHLPTIDQTAQALWKHNQRRSREGSLMKALHSLKTHPAMTTVLGIAVVAAVLLAVPISYTRTTGYQATLEIADASGVDLDAIAGEFGKALDTEDVIVMAGFGGGGRIFARLPVRSAGTLEIITSSFAQALTDKGVRASAEVEPVTEQVTGNVYAAAANEIVEIKVSSEGLTDEEIEDEIRAQIEAAGFDACLVDVETGDGEKRIEIGLQCDPEKVNAENPCPISISIDGMEPPPAGDCAGQRVMELRLVDAGQTLEEVEAEARELLDGMGFDDAAEIEIEDCGEYYSIRVGGDLPEGCCPGGGGTVLGTPRRESTTLGEVKKEFTK</sequence>
<evidence type="ECO:0000313" key="2">
    <source>
        <dbReference type="EMBL" id="MFC1799487.1"/>
    </source>
</evidence>
<proteinExistence type="predicted"/>
<keyword evidence="3" id="KW-1185">Reference proteome</keyword>
<organism evidence="2 3">
    <name type="scientific">Eiseniibacteriota bacterium</name>
    <dbReference type="NCBI Taxonomy" id="2212470"/>
    <lineage>
        <taxon>Bacteria</taxon>
        <taxon>Candidatus Eiseniibacteriota</taxon>
    </lineage>
</organism>
<protein>
    <submittedName>
        <fullName evidence="2">Uncharacterized protein</fullName>
    </submittedName>
</protein>
<keyword evidence="1" id="KW-1133">Transmembrane helix</keyword>
<feature type="transmembrane region" description="Helical" evidence="1">
    <location>
        <begin position="67"/>
        <end position="88"/>
    </location>
</feature>
<evidence type="ECO:0000256" key="1">
    <source>
        <dbReference type="SAM" id="Phobius"/>
    </source>
</evidence>
<keyword evidence="1" id="KW-0812">Transmembrane</keyword>
<evidence type="ECO:0000313" key="3">
    <source>
        <dbReference type="Proteomes" id="UP001594288"/>
    </source>
</evidence>